<evidence type="ECO:0000256" key="1">
    <source>
        <dbReference type="ARBA" id="ARBA00008520"/>
    </source>
</evidence>
<evidence type="ECO:0000256" key="4">
    <source>
        <dbReference type="SAM" id="Phobius"/>
    </source>
</evidence>
<sequence>MNFTRNQIIIIGIAGSAVLFFVLILLGVLPGLRQSGTGGGLYGGKQTEIVFWGIEDETIMRQTIDAYSQINPSVRITYAQFPENSFEDSLVDALASGQGPDIFMFRNSWLPKHYNKIFPAAETQISLARFRQLFPQVAEQDFTSAARIYALPLYVDTLALIYNKDYFDVKGAAVAPKTWDEFKYLIPRLREIGSGGKIAKAALAIGGSEKSVDKAGDLLSLLMFQFGAEMIDKNGQANFSRTGGLEALNFYLQFGNPSSVYYTWNDNLRPSLDNFSQETTAAILNYASAIPVIKSKNPFLNLAVAPMLQFNKEKPVNYADYWGLAVSNQSKNAALAWDFIISVAANNQIAEQYLLASKRPPALRDLFKKYQNDPDLGVFVNQTLTAKSWFQPDNNAVKQIFSNMVESVLNGRLSPEKALEQAENEINNL</sequence>
<dbReference type="InterPro" id="IPR006059">
    <property type="entry name" value="SBP"/>
</dbReference>
<reference evidence="5 6" key="1">
    <citation type="journal article" date="2015" name="Nature">
        <title>rRNA introns, odd ribosomes, and small enigmatic genomes across a large radiation of phyla.</title>
        <authorList>
            <person name="Brown C.T."/>
            <person name="Hug L.A."/>
            <person name="Thomas B.C."/>
            <person name="Sharon I."/>
            <person name="Castelle C.J."/>
            <person name="Singh A."/>
            <person name="Wilkins M.J."/>
            <person name="Williams K.H."/>
            <person name="Banfield J.F."/>
        </authorList>
    </citation>
    <scope>NUCLEOTIDE SEQUENCE [LARGE SCALE GENOMIC DNA]</scope>
</reference>
<organism evidence="5 6">
    <name type="scientific">Candidatus Wolfebacteria bacterium GW2011_GWB1_41_12</name>
    <dbReference type="NCBI Taxonomy" id="1619006"/>
    <lineage>
        <taxon>Bacteria</taxon>
        <taxon>Candidatus Wolfeibacteriota</taxon>
    </lineage>
</organism>
<dbReference type="AlphaFoldDB" id="A0A0G0XND6"/>
<evidence type="ECO:0000256" key="3">
    <source>
        <dbReference type="ARBA" id="ARBA00022729"/>
    </source>
</evidence>
<keyword evidence="4" id="KW-0812">Transmembrane</keyword>
<dbReference type="EMBL" id="LCAK01000001">
    <property type="protein sequence ID" value="KKR89202.1"/>
    <property type="molecule type" value="Genomic_DNA"/>
</dbReference>
<evidence type="ECO:0000313" key="5">
    <source>
        <dbReference type="EMBL" id="KKR89202.1"/>
    </source>
</evidence>
<keyword evidence="3" id="KW-0732">Signal</keyword>
<dbReference type="Pfam" id="PF01547">
    <property type="entry name" value="SBP_bac_1"/>
    <property type="match status" value="1"/>
</dbReference>
<dbReference type="GO" id="GO:1901982">
    <property type="term" value="F:maltose binding"/>
    <property type="evidence" value="ECO:0007669"/>
    <property type="project" value="TreeGrafter"/>
</dbReference>
<comment type="caution">
    <text evidence="5">The sequence shown here is derived from an EMBL/GenBank/DDBJ whole genome shotgun (WGS) entry which is preliminary data.</text>
</comment>
<evidence type="ECO:0000256" key="2">
    <source>
        <dbReference type="ARBA" id="ARBA00022448"/>
    </source>
</evidence>
<dbReference type="GO" id="GO:0015768">
    <property type="term" value="P:maltose transport"/>
    <property type="evidence" value="ECO:0007669"/>
    <property type="project" value="TreeGrafter"/>
</dbReference>
<name>A0A0G0XND6_9BACT</name>
<dbReference type="PANTHER" id="PTHR30061">
    <property type="entry name" value="MALTOSE-BINDING PERIPLASMIC PROTEIN"/>
    <property type="match status" value="1"/>
</dbReference>
<gene>
    <name evidence="5" type="ORF">UU38_C0001G0104</name>
</gene>
<dbReference type="SUPFAM" id="SSF53850">
    <property type="entry name" value="Periplasmic binding protein-like II"/>
    <property type="match status" value="1"/>
</dbReference>
<dbReference type="Proteomes" id="UP000033918">
    <property type="component" value="Unassembled WGS sequence"/>
</dbReference>
<feature type="transmembrane region" description="Helical" evidence="4">
    <location>
        <begin position="7"/>
        <end position="29"/>
    </location>
</feature>
<comment type="similarity">
    <text evidence="1">Belongs to the bacterial solute-binding protein 1 family.</text>
</comment>
<keyword evidence="4" id="KW-0472">Membrane</keyword>
<keyword evidence="4" id="KW-1133">Transmembrane helix</keyword>
<dbReference type="GO" id="GO:0042956">
    <property type="term" value="P:maltodextrin transmembrane transport"/>
    <property type="evidence" value="ECO:0007669"/>
    <property type="project" value="TreeGrafter"/>
</dbReference>
<keyword evidence="2" id="KW-0813">Transport</keyword>
<proteinExistence type="inferred from homology"/>
<dbReference type="GO" id="GO:0055052">
    <property type="term" value="C:ATP-binding cassette (ABC) transporter complex, substrate-binding subunit-containing"/>
    <property type="evidence" value="ECO:0007669"/>
    <property type="project" value="TreeGrafter"/>
</dbReference>
<evidence type="ECO:0000313" key="6">
    <source>
        <dbReference type="Proteomes" id="UP000033918"/>
    </source>
</evidence>
<dbReference type="PANTHER" id="PTHR30061:SF50">
    <property type="entry name" value="MALTOSE_MALTODEXTRIN-BINDING PERIPLASMIC PROTEIN"/>
    <property type="match status" value="1"/>
</dbReference>
<protein>
    <submittedName>
        <fullName evidence="5">Acarbose/maltose-binding protein ScatH</fullName>
    </submittedName>
</protein>
<accession>A0A0G0XND6</accession>
<dbReference type="Gene3D" id="3.40.190.10">
    <property type="entry name" value="Periplasmic binding protein-like II"/>
    <property type="match status" value="1"/>
</dbReference>